<dbReference type="Proteomes" id="UP000284403">
    <property type="component" value="Unassembled WGS sequence"/>
</dbReference>
<dbReference type="OrthoDB" id="252254at2759"/>
<sequence length="105" mass="11608">MLRPVRSFPVALCTPRRYAASAKWFSNANDANSFMGALKGVLLCLCGIACINLWFRGSVLGKVNTENDVYIPVAALRTKVHEPRTDGFVDGLDAVERGDNTQRRH</sequence>
<keyword evidence="1" id="KW-1133">Transmembrane helix</keyword>
<feature type="transmembrane region" description="Helical" evidence="1">
    <location>
        <begin position="35"/>
        <end position="55"/>
    </location>
</feature>
<dbReference type="RefSeq" id="XP_029228563.1">
    <property type="nucleotide sequence ID" value="XM_029371282.1"/>
</dbReference>
<dbReference type="EMBL" id="MKKU01000225">
    <property type="protein sequence ID" value="RNF18676.1"/>
    <property type="molecule type" value="Genomic_DNA"/>
</dbReference>
<dbReference type="GeneID" id="40317983"/>
<name>A0A422PLS4_9TRYP</name>
<comment type="caution">
    <text evidence="2">The sequence shown here is derived from an EMBL/GenBank/DDBJ whole genome shotgun (WGS) entry which is preliminary data.</text>
</comment>
<reference evidence="2 3" key="1">
    <citation type="journal article" date="2018" name="BMC Genomics">
        <title>Genomic comparison of Trypanosoma conorhini and Trypanosoma rangeli to Trypanosoma cruzi strains of high and low virulence.</title>
        <authorList>
            <person name="Bradwell K.R."/>
            <person name="Koparde V.N."/>
            <person name="Matveyev A.V."/>
            <person name="Serrano M.G."/>
            <person name="Alves J.M."/>
            <person name="Parikh H."/>
            <person name="Huang B."/>
            <person name="Lee V."/>
            <person name="Espinosa-Alvarez O."/>
            <person name="Ortiz P.A."/>
            <person name="Costa-Martins A.G."/>
            <person name="Teixeira M.M."/>
            <person name="Buck G.A."/>
        </authorList>
    </citation>
    <scope>NUCLEOTIDE SEQUENCE [LARGE SCALE GENOMIC DNA]</scope>
    <source>
        <strain evidence="2 3">025E</strain>
    </source>
</reference>
<proteinExistence type="predicted"/>
<accession>A0A422PLS4</accession>
<gene>
    <name evidence="2" type="ORF">Tco025E_04372</name>
</gene>
<keyword evidence="3" id="KW-1185">Reference proteome</keyword>
<dbReference type="AlphaFoldDB" id="A0A422PLS4"/>
<protein>
    <submittedName>
        <fullName evidence="2">Uncharacterized protein</fullName>
    </submittedName>
</protein>
<organism evidence="2 3">
    <name type="scientific">Trypanosoma conorhini</name>
    <dbReference type="NCBI Taxonomy" id="83891"/>
    <lineage>
        <taxon>Eukaryota</taxon>
        <taxon>Discoba</taxon>
        <taxon>Euglenozoa</taxon>
        <taxon>Kinetoplastea</taxon>
        <taxon>Metakinetoplastina</taxon>
        <taxon>Trypanosomatida</taxon>
        <taxon>Trypanosomatidae</taxon>
        <taxon>Trypanosoma</taxon>
    </lineage>
</organism>
<evidence type="ECO:0000313" key="3">
    <source>
        <dbReference type="Proteomes" id="UP000284403"/>
    </source>
</evidence>
<evidence type="ECO:0000313" key="2">
    <source>
        <dbReference type="EMBL" id="RNF18676.1"/>
    </source>
</evidence>
<evidence type="ECO:0000256" key="1">
    <source>
        <dbReference type="SAM" id="Phobius"/>
    </source>
</evidence>
<keyword evidence="1" id="KW-0812">Transmembrane</keyword>
<keyword evidence="1" id="KW-0472">Membrane</keyword>